<organism evidence="3 4">
    <name type="scientific">Methylomonas koyamae</name>
    <dbReference type="NCBI Taxonomy" id="702114"/>
    <lineage>
        <taxon>Bacteria</taxon>
        <taxon>Pseudomonadati</taxon>
        <taxon>Pseudomonadota</taxon>
        <taxon>Gammaproteobacteria</taxon>
        <taxon>Methylococcales</taxon>
        <taxon>Methylococcaceae</taxon>
        <taxon>Methylomonas</taxon>
    </lineage>
</organism>
<dbReference type="FunFam" id="3.40.250.10:FF:000049">
    <property type="entry name" value="Phage shock protein E"/>
    <property type="match status" value="1"/>
</dbReference>
<dbReference type="EMBL" id="LUUJ01000067">
    <property type="protein sequence ID" value="OAI17441.1"/>
    <property type="molecule type" value="Genomic_DNA"/>
</dbReference>
<evidence type="ECO:0000313" key="4">
    <source>
        <dbReference type="Proteomes" id="UP000077857"/>
    </source>
</evidence>
<evidence type="ECO:0000313" key="3">
    <source>
        <dbReference type="EMBL" id="OAI17441.1"/>
    </source>
</evidence>
<dbReference type="CDD" id="cd00158">
    <property type="entry name" value="RHOD"/>
    <property type="match status" value="1"/>
</dbReference>
<dbReference type="InterPro" id="IPR036873">
    <property type="entry name" value="Rhodanese-like_dom_sf"/>
</dbReference>
<dbReference type="Gene3D" id="3.40.250.10">
    <property type="entry name" value="Rhodanese-like domain"/>
    <property type="match status" value="1"/>
</dbReference>
<dbReference type="PROSITE" id="PS50206">
    <property type="entry name" value="RHODANESE_3"/>
    <property type="match status" value="1"/>
</dbReference>
<keyword evidence="1" id="KW-1133">Transmembrane helix</keyword>
<dbReference type="SUPFAM" id="SSF52821">
    <property type="entry name" value="Rhodanese/Cell cycle control phosphatase"/>
    <property type="match status" value="1"/>
</dbReference>
<dbReference type="OrthoDB" id="9808735at2"/>
<dbReference type="InterPro" id="IPR001763">
    <property type="entry name" value="Rhodanese-like_dom"/>
</dbReference>
<name>A0A177NHT1_9GAMM</name>
<keyword evidence="1" id="KW-0472">Membrane</keyword>
<dbReference type="GO" id="GO:0016740">
    <property type="term" value="F:transferase activity"/>
    <property type="evidence" value="ECO:0007669"/>
    <property type="project" value="UniProtKB-KW"/>
</dbReference>
<comment type="caution">
    <text evidence="3">The sequence shown here is derived from an EMBL/GenBank/DDBJ whole genome shotgun (WGS) entry which is preliminary data.</text>
</comment>
<dbReference type="PANTHER" id="PTHR43031:SF18">
    <property type="entry name" value="RHODANESE-RELATED SULFURTRANSFERASES"/>
    <property type="match status" value="1"/>
</dbReference>
<dbReference type="Pfam" id="PF00581">
    <property type="entry name" value="Rhodanese"/>
    <property type="match status" value="1"/>
</dbReference>
<accession>A0A177NHT1</accession>
<reference evidence="3 4" key="1">
    <citation type="submission" date="2016-03" db="EMBL/GenBank/DDBJ databases">
        <authorList>
            <person name="Ploux O."/>
        </authorList>
    </citation>
    <scope>NUCLEOTIDE SEQUENCE [LARGE SCALE GENOMIC DNA]</scope>
    <source>
        <strain evidence="3 4">R-45378</strain>
    </source>
</reference>
<dbReference type="AlphaFoldDB" id="A0A177NHT1"/>
<dbReference type="InterPro" id="IPR050229">
    <property type="entry name" value="GlpE_sulfurtransferase"/>
</dbReference>
<keyword evidence="3" id="KW-0808">Transferase</keyword>
<feature type="transmembrane region" description="Helical" evidence="1">
    <location>
        <begin position="12"/>
        <end position="31"/>
    </location>
</feature>
<sequence length="145" mass="16429">MEQYIEFATNHYLLVFALVCVIFLLIQDLIANSFNKYENISPLIAVTKMNNDDVVVLDVREQHEFTKSHIENALNIPLGKVEEQLPALEKHKKHPLIVTCQTGARSTAACKTLTKAGFEQVYNMIGGMQSWEDNKLPIKLGKIKD</sequence>
<evidence type="ECO:0000259" key="2">
    <source>
        <dbReference type="PROSITE" id="PS50206"/>
    </source>
</evidence>
<dbReference type="PANTHER" id="PTHR43031">
    <property type="entry name" value="FAD-DEPENDENT OXIDOREDUCTASE"/>
    <property type="match status" value="1"/>
</dbReference>
<evidence type="ECO:0000256" key="1">
    <source>
        <dbReference type="SAM" id="Phobius"/>
    </source>
</evidence>
<dbReference type="SMART" id="SM00450">
    <property type="entry name" value="RHOD"/>
    <property type="match status" value="1"/>
</dbReference>
<proteinExistence type="predicted"/>
<protein>
    <submittedName>
        <fullName evidence="3">Sulfurtransferase</fullName>
    </submittedName>
</protein>
<gene>
    <name evidence="3" type="ORF">A1507_10860</name>
</gene>
<keyword evidence="1" id="KW-0812">Transmembrane</keyword>
<dbReference type="Proteomes" id="UP000077857">
    <property type="component" value="Unassembled WGS sequence"/>
</dbReference>
<feature type="domain" description="Rhodanese" evidence="2">
    <location>
        <begin position="50"/>
        <end position="140"/>
    </location>
</feature>